<keyword evidence="7" id="KW-0675">Receptor</keyword>
<dbReference type="SMART" id="SM01381">
    <property type="entry name" value="7TM_GPCR_Srsx"/>
    <property type="match status" value="1"/>
</dbReference>
<accession>A0A913ZRB5</accession>
<dbReference type="Pfam" id="PF00001">
    <property type="entry name" value="7tm_1"/>
    <property type="match status" value="1"/>
</dbReference>
<feature type="transmembrane region" description="Helical" evidence="10">
    <location>
        <begin position="15"/>
        <end position="36"/>
    </location>
</feature>
<dbReference type="Proteomes" id="UP000887568">
    <property type="component" value="Unplaced"/>
</dbReference>
<keyword evidence="6 10" id="KW-0472">Membrane</keyword>
<dbReference type="InterPro" id="IPR017452">
    <property type="entry name" value="GPCR_Rhodpsn_7TM"/>
</dbReference>
<keyword evidence="4 10" id="KW-1133">Transmembrane helix</keyword>
<evidence type="ECO:0000256" key="5">
    <source>
        <dbReference type="ARBA" id="ARBA00023040"/>
    </source>
</evidence>
<feature type="transmembrane region" description="Helical" evidence="10">
    <location>
        <begin position="86"/>
        <end position="103"/>
    </location>
</feature>
<dbReference type="GO" id="GO:0004930">
    <property type="term" value="F:G protein-coupled receptor activity"/>
    <property type="evidence" value="ECO:0007669"/>
    <property type="project" value="UniProtKB-KW"/>
</dbReference>
<evidence type="ECO:0000259" key="11">
    <source>
        <dbReference type="PROSITE" id="PS50262"/>
    </source>
</evidence>
<evidence type="ECO:0000256" key="3">
    <source>
        <dbReference type="ARBA" id="ARBA00022692"/>
    </source>
</evidence>
<evidence type="ECO:0000256" key="4">
    <source>
        <dbReference type="ARBA" id="ARBA00022989"/>
    </source>
</evidence>
<keyword evidence="9" id="KW-0807">Transducer</keyword>
<protein>
    <recommendedName>
        <fullName evidence="11">G-protein coupled receptors family 1 profile domain-containing protein</fullName>
    </recommendedName>
</protein>
<comment type="subcellular location">
    <subcellularLocation>
        <location evidence="1">Cell membrane</location>
        <topology evidence="1">Multi-pass membrane protein</topology>
    </subcellularLocation>
</comment>
<dbReference type="CDD" id="cd00637">
    <property type="entry name" value="7tm_classA_rhodopsin-like"/>
    <property type="match status" value="1"/>
</dbReference>
<feature type="transmembrane region" description="Helical" evidence="10">
    <location>
        <begin position="195"/>
        <end position="219"/>
    </location>
</feature>
<dbReference type="SUPFAM" id="SSF81321">
    <property type="entry name" value="Family A G protein-coupled receptor-like"/>
    <property type="match status" value="1"/>
</dbReference>
<feature type="transmembrane region" description="Helical" evidence="10">
    <location>
        <begin position="115"/>
        <end position="135"/>
    </location>
</feature>
<organism evidence="12 13">
    <name type="scientific">Patiria miniata</name>
    <name type="common">Bat star</name>
    <name type="synonym">Asterina miniata</name>
    <dbReference type="NCBI Taxonomy" id="46514"/>
    <lineage>
        <taxon>Eukaryota</taxon>
        <taxon>Metazoa</taxon>
        <taxon>Echinodermata</taxon>
        <taxon>Eleutherozoa</taxon>
        <taxon>Asterozoa</taxon>
        <taxon>Asteroidea</taxon>
        <taxon>Valvatacea</taxon>
        <taxon>Valvatida</taxon>
        <taxon>Asterinidae</taxon>
        <taxon>Patiria</taxon>
    </lineage>
</organism>
<dbReference type="OMA" id="MAANGEY"/>
<dbReference type="EnsemblMetazoa" id="XM_038197703.1">
    <property type="protein sequence ID" value="XP_038053631.1"/>
    <property type="gene ID" value="LOC119726087"/>
</dbReference>
<evidence type="ECO:0000313" key="13">
    <source>
        <dbReference type="Proteomes" id="UP000887568"/>
    </source>
</evidence>
<dbReference type="GeneID" id="119726087"/>
<sequence>MTGSTEAQALEAAKIILQVVCAVAIVTNLLVVVVLATTKTLRVKYYGLIFNLALTDIITSIVAILFQHVPHPVVLSLTRICFLNEGLNILAVAVNRLLALSINPPARYDAIATSGRMAVVCLLMWGLAFALTFPFEYLTENDIGRLVTPIIVVIIVLLTTVVYVMVFRKIAQYGLSLRAPLPDEAETRMRRDRHLMVTFTVILAAFAICWIPNIVANLITHFSGEEFWSGQAVSFRVFFKSSVVILASNAAINPVIYWGRMEEFRRGLKRLFFCACGKQATAVDNTETYVESTL</sequence>
<dbReference type="PROSITE" id="PS50262">
    <property type="entry name" value="G_PROTEIN_RECEP_F1_2"/>
    <property type="match status" value="1"/>
</dbReference>
<feature type="transmembrane region" description="Helical" evidence="10">
    <location>
        <begin position="147"/>
        <end position="167"/>
    </location>
</feature>
<evidence type="ECO:0000313" key="12">
    <source>
        <dbReference type="EnsemblMetazoa" id="XP_038053631.1"/>
    </source>
</evidence>
<evidence type="ECO:0000256" key="8">
    <source>
        <dbReference type="ARBA" id="ARBA00023180"/>
    </source>
</evidence>
<keyword evidence="3 10" id="KW-0812">Transmembrane</keyword>
<keyword evidence="5" id="KW-0297">G-protein coupled receptor</keyword>
<keyword evidence="13" id="KW-1185">Reference proteome</keyword>
<evidence type="ECO:0000256" key="10">
    <source>
        <dbReference type="SAM" id="Phobius"/>
    </source>
</evidence>
<dbReference type="Gene3D" id="1.20.1070.10">
    <property type="entry name" value="Rhodopsin 7-helix transmembrane proteins"/>
    <property type="match status" value="1"/>
</dbReference>
<dbReference type="AlphaFoldDB" id="A0A913ZRB5"/>
<keyword evidence="8" id="KW-0325">Glycoprotein</keyword>
<dbReference type="GO" id="GO:0005886">
    <property type="term" value="C:plasma membrane"/>
    <property type="evidence" value="ECO:0007669"/>
    <property type="project" value="UniProtKB-SubCell"/>
</dbReference>
<dbReference type="PANTHER" id="PTHR24246:SF27">
    <property type="entry name" value="ADENOSINE RECEPTOR, ISOFORM A"/>
    <property type="match status" value="1"/>
</dbReference>
<evidence type="ECO:0000256" key="6">
    <source>
        <dbReference type="ARBA" id="ARBA00023136"/>
    </source>
</evidence>
<evidence type="ECO:0000256" key="7">
    <source>
        <dbReference type="ARBA" id="ARBA00023170"/>
    </source>
</evidence>
<feature type="domain" description="G-protein coupled receptors family 1 profile" evidence="11">
    <location>
        <begin position="27"/>
        <end position="257"/>
    </location>
</feature>
<name>A0A913ZRB5_PATMI</name>
<keyword evidence="2" id="KW-1003">Cell membrane</keyword>
<dbReference type="PRINTS" id="PR00237">
    <property type="entry name" value="GPCRRHODOPSN"/>
</dbReference>
<dbReference type="InterPro" id="IPR000276">
    <property type="entry name" value="GPCR_Rhodpsn"/>
</dbReference>
<reference evidence="12" key="1">
    <citation type="submission" date="2022-11" db="UniProtKB">
        <authorList>
            <consortium name="EnsemblMetazoa"/>
        </authorList>
    </citation>
    <scope>IDENTIFICATION</scope>
</reference>
<dbReference type="PANTHER" id="PTHR24246">
    <property type="entry name" value="OLFACTORY RECEPTOR AND ADENOSINE RECEPTOR"/>
    <property type="match status" value="1"/>
</dbReference>
<dbReference type="RefSeq" id="XP_038053631.1">
    <property type="nucleotide sequence ID" value="XM_038197703.1"/>
</dbReference>
<evidence type="ECO:0000256" key="1">
    <source>
        <dbReference type="ARBA" id="ARBA00004651"/>
    </source>
</evidence>
<feature type="transmembrane region" description="Helical" evidence="10">
    <location>
        <begin position="48"/>
        <end position="66"/>
    </location>
</feature>
<proteinExistence type="predicted"/>
<evidence type="ECO:0000256" key="2">
    <source>
        <dbReference type="ARBA" id="ARBA00022475"/>
    </source>
</evidence>
<feature type="transmembrane region" description="Helical" evidence="10">
    <location>
        <begin position="239"/>
        <end position="259"/>
    </location>
</feature>
<evidence type="ECO:0000256" key="9">
    <source>
        <dbReference type="ARBA" id="ARBA00023224"/>
    </source>
</evidence>